<evidence type="ECO:0000313" key="1">
    <source>
        <dbReference type="Proteomes" id="UP000036681"/>
    </source>
</evidence>
<dbReference type="WBParaSite" id="ALUE_0000900101-mRNA-1">
    <property type="protein sequence ID" value="ALUE_0000900101-mRNA-1"/>
    <property type="gene ID" value="ALUE_0000900101"/>
</dbReference>
<protein>
    <submittedName>
        <fullName evidence="2">Secreted protein</fullName>
    </submittedName>
</protein>
<sequence length="67" mass="7381">MEIVVVLMGVRKEVQSLVGSCLGHCVHTAAVGQAVHAGAFVVRDFSWLFLLPYWVASRARSGREILR</sequence>
<accession>A0A0M3HZA6</accession>
<dbReference type="Proteomes" id="UP000036681">
    <property type="component" value="Unplaced"/>
</dbReference>
<proteinExistence type="predicted"/>
<organism evidence="1 2">
    <name type="scientific">Ascaris lumbricoides</name>
    <name type="common">Giant roundworm</name>
    <dbReference type="NCBI Taxonomy" id="6252"/>
    <lineage>
        <taxon>Eukaryota</taxon>
        <taxon>Metazoa</taxon>
        <taxon>Ecdysozoa</taxon>
        <taxon>Nematoda</taxon>
        <taxon>Chromadorea</taxon>
        <taxon>Rhabditida</taxon>
        <taxon>Spirurina</taxon>
        <taxon>Ascaridomorpha</taxon>
        <taxon>Ascaridoidea</taxon>
        <taxon>Ascarididae</taxon>
        <taxon>Ascaris</taxon>
    </lineage>
</organism>
<keyword evidence="1" id="KW-1185">Reference proteome</keyword>
<evidence type="ECO:0000313" key="2">
    <source>
        <dbReference type="WBParaSite" id="ALUE_0000900101-mRNA-1"/>
    </source>
</evidence>
<dbReference type="AlphaFoldDB" id="A0A0M3HZA6"/>
<reference evidence="2" key="1">
    <citation type="submission" date="2017-02" db="UniProtKB">
        <authorList>
            <consortium name="WormBaseParasite"/>
        </authorList>
    </citation>
    <scope>IDENTIFICATION</scope>
</reference>
<name>A0A0M3HZA6_ASCLU</name>